<proteinExistence type="predicted"/>
<feature type="transmembrane region" description="Helical" evidence="5">
    <location>
        <begin position="267"/>
        <end position="286"/>
    </location>
</feature>
<evidence type="ECO:0000256" key="2">
    <source>
        <dbReference type="ARBA" id="ARBA00022692"/>
    </source>
</evidence>
<feature type="transmembrane region" description="Helical" evidence="5">
    <location>
        <begin position="123"/>
        <end position="141"/>
    </location>
</feature>
<dbReference type="OrthoDB" id="2148748at2"/>
<protein>
    <recommendedName>
        <fullName evidence="6">O-antigen ligase-related domain-containing protein</fullName>
    </recommendedName>
</protein>
<keyword evidence="4 5" id="KW-0472">Membrane</keyword>
<dbReference type="RefSeq" id="WP_057903713.1">
    <property type="nucleotide sequence ID" value="NZ_AZDA01000018.1"/>
</dbReference>
<feature type="transmembrane region" description="Helical" evidence="5">
    <location>
        <begin position="189"/>
        <end position="208"/>
    </location>
</feature>
<keyword evidence="8" id="KW-1185">Reference proteome</keyword>
<feature type="transmembrane region" description="Helical" evidence="5">
    <location>
        <begin position="89"/>
        <end position="111"/>
    </location>
</feature>
<sequence>MPALLLPISLFAKTLSYTLPAIMQSLPFYIFVLLFCIKFMENRRSLLNIPINYKVSLWMSLILLAQLIVIIFSYATATDKKLTSGLTTGPLSIFIFFGNIILIYFLVYLVIDSDSSEKLFFKSLMVTFVIFFVVVLLPQIIATSSTILDPLVNFTGHLFESHHKGRQTFYFNGSYTTSLRRVNGFEPEASYLAALLGIVFIPPVLAALKNKFNLFKGKATQHMTFMWLILGVILITLFFAKTSTGFLVIGLVGLCLFIVVPRKSRGLLFGSYLVIVFGILFLYIAIPGIHTMLNQYVFAKKGTDNRLGGTIAAIKTFLHYPIFGVGLGYTNHFFIEFVPQATIHNWEYQHVYSKIGYPWLTVLGGSLASFGLFGILPLSVFLRNKVRDTIRLKRKLIMKTNERAVFLRTVIDSFYFYLLFFGILSIFIFSWQDEIYLLMLMVYLQVIRRAKTIDG</sequence>
<accession>A0A0R1H8A7</accession>
<dbReference type="AlphaFoldDB" id="A0A0R1H8A7"/>
<feature type="transmembrane region" description="Helical" evidence="5">
    <location>
        <begin position="244"/>
        <end position="260"/>
    </location>
</feature>
<feature type="domain" description="O-antigen ligase-related" evidence="6">
    <location>
        <begin position="230"/>
        <end position="350"/>
    </location>
</feature>
<dbReference type="STRING" id="1423726.FC07_GL001055"/>
<feature type="transmembrane region" description="Helical" evidence="5">
    <location>
        <begin position="55"/>
        <end position="77"/>
    </location>
</feature>
<dbReference type="EMBL" id="AZDA01000018">
    <property type="protein sequence ID" value="KRK40196.1"/>
    <property type="molecule type" value="Genomic_DNA"/>
</dbReference>
<evidence type="ECO:0000256" key="1">
    <source>
        <dbReference type="ARBA" id="ARBA00004141"/>
    </source>
</evidence>
<evidence type="ECO:0000259" key="6">
    <source>
        <dbReference type="Pfam" id="PF04932"/>
    </source>
</evidence>
<name>A0A0R1H8A7_9LACO</name>
<dbReference type="Pfam" id="PF04932">
    <property type="entry name" value="Wzy_C"/>
    <property type="match status" value="1"/>
</dbReference>
<evidence type="ECO:0000313" key="8">
    <source>
        <dbReference type="Proteomes" id="UP000051461"/>
    </source>
</evidence>
<reference evidence="7 8" key="1">
    <citation type="journal article" date="2015" name="Genome Announc.">
        <title>Expanding the biotechnology potential of lactobacilli through comparative genomics of 213 strains and associated genera.</title>
        <authorList>
            <person name="Sun Z."/>
            <person name="Harris H.M."/>
            <person name="McCann A."/>
            <person name="Guo C."/>
            <person name="Argimon S."/>
            <person name="Zhang W."/>
            <person name="Yang X."/>
            <person name="Jeffery I.B."/>
            <person name="Cooney J.C."/>
            <person name="Kagawa T.F."/>
            <person name="Liu W."/>
            <person name="Song Y."/>
            <person name="Salvetti E."/>
            <person name="Wrobel A."/>
            <person name="Rasinkangas P."/>
            <person name="Parkhill J."/>
            <person name="Rea M.C."/>
            <person name="O'Sullivan O."/>
            <person name="Ritari J."/>
            <person name="Douillard F.P."/>
            <person name="Paul Ross R."/>
            <person name="Yang R."/>
            <person name="Briner A.E."/>
            <person name="Felis G.E."/>
            <person name="de Vos W.M."/>
            <person name="Barrangou R."/>
            <person name="Klaenhammer T.R."/>
            <person name="Caufield P.W."/>
            <person name="Cui Y."/>
            <person name="Zhang H."/>
            <person name="O'Toole P.W."/>
        </authorList>
    </citation>
    <scope>NUCLEOTIDE SEQUENCE [LARGE SCALE GENOMIC DNA]</scope>
    <source>
        <strain evidence="7 8">DSM 20003</strain>
    </source>
</reference>
<evidence type="ECO:0000256" key="3">
    <source>
        <dbReference type="ARBA" id="ARBA00022989"/>
    </source>
</evidence>
<dbReference type="Proteomes" id="UP000051461">
    <property type="component" value="Unassembled WGS sequence"/>
</dbReference>
<keyword evidence="2 5" id="KW-0812">Transmembrane</keyword>
<organism evidence="7 8">
    <name type="scientific">Loigolactobacillus bifermentans DSM 20003</name>
    <dbReference type="NCBI Taxonomy" id="1423726"/>
    <lineage>
        <taxon>Bacteria</taxon>
        <taxon>Bacillati</taxon>
        <taxon>Bacillota</taxon>
        <taxon>Bacilli</taxon>
        <taxon>Lactobacillales</taxon>
        <taxon>Lactobacillaceae</taxon>
        <taxon>Loigolactobacillus</taxon>
    </lineage>
</organism>
<keyword evidence="3 5" id="KW-1133">Transmembrane helix</keyword>
<dbReference type="InterPro" id="IPR007016">
    <property type="entry name" value="O-antigen_ligase-rel_domated"/>
</dbReference>
<evidence type="ECO:0000313" key="7">
    <source>
        <dbReference type="EMBL" id="KRK40196.1"/>
    </source>
</evidence>
<evidence type="ECO:0000256" key="4">
    <source>
        <dbReference type="ARBA" id="ARBA00023136"/>
    </source>
</evidence>
<gene>
    <name evidence="7" type="ORF">FC07_GL001055</name>
</gene>
<feature type="transmembrane region" description="Helical" evidence="5">
    <location>
        <begin position="405"/>
        <end position="429"/>
    </location>
</feature>
<feature type="transmembrane region" description="Helical" evidence="5">
    <location>
        <begin position="359"/>
        <end position="384"/>
    </location>
</feature>
<feature type="transmembrane region" description="Helical" evidence="5">
    <location>
        <begin position="26"/>
        <end position="43"/>
    </location>
</feature>
<comment type="subcellular location">
    <subcellularLocation>
        <location evidence="1">Membrane</location>
        <topology evidence="1">Multi-pass membrane protein</topology>
    </subcellularLocation>
</comment>
<evidence type="ECO:0000256" key="5">
    <source>
        <dbReference type="SAM" id="Phobius"/>
    </source>
</evidence>
<comment type="caution">
    <text evidence="7">The sequence shown here is derived from an EMBL/GenBank/DDBJ whole genome shotgun (WGS) entry which is preliminary data.</text>
</comment>
<dbReference type="PATRIC" id="fig|1423726.3.peg.1091"/>